<dbReference type="AlphaFoldDB" id="A0A494YSW4"/>
<sequence>MVGFALLSFFWKGGDNHGNIEFLREVLRGIVRESSAFIFRKNVLENKKTTLRLRYLFLYLSTVVDSFFRNRIMSSGVPL</sequence>
<proteinExistence type="predicted"/>
<reference evidence="1 2" key="1">
    <citation type="journal article" date="2015" name="Antonie Van Leeuwenhoek">
        <title>Oceanobacillus bengalensis sp. nov., a bacterium isolated from seawater of the Bay of Bengal.</title>
        <authorList>
            <person name="Yongchang O."/>
            <person name="Xiang W."/>
            <person name="Wang G."/>
        </authorList>
    </citation>
    <scope>NUCLEOTIDE SEQUENCE [LARGE SCALE GENOMIC DNA]</scope>
    <source>
        <strain evidence="1 2">MCCC 1K00260</strain>
    </source>
</reference>
<keyword evidence="2" id="KW-1185">Reference proteome</keyword>
<name>A0A494YSW4_9BACI</name>
<comment type="caution">
    <text evidence="1">The sequence shown here is derived from an EMBL/GenBank/DDBJ whole genome shotgun (WGS) entry which is preliminary data.</text>
</comment>
<protein>
    <submittedName>
        <fullName evidence="1">Uncharacterized protein</fullName>
    </submittedName>
</protein>
<accession>A0A494YSW4</accession>
<dbReference type="Proteomes" id="UP000281813">
    <property type="component" value="Unassembled WGS sequence"/>
</dbReference>
<evidence type="ECO:0000313" key="2">
    <source>
        <dbReference type="Proteomes" id="UP000281813"/>
    </source>
</evidence>
<dbReference type="EMBL" id="RBZO01000035">
    <property type="protein sequence ID" value="RKQ13189.1"/>
    <property type="molecule type" value="Genomic_DNA"/>
</dbReference>
<evidence type="ECO:0000313" key="1">
    <source>
        <dbReference type="EMBL" id="RKQ13189.1"/>
    </source>
</evidence>
<organism evidence="1 2">
    <name type="scientific">Oceanobacillus bengalensis</name>
    <dbReference type="NCBI Taxonomy" id="1435466"/>
    <lineage>
        <taxon>Bacteria</taxon>
        <taxon>Bacillati</taxon>
        <taxon>Bacillota</taxon>
        <taxon>Bacilli</taxon>
        <taxon>Bacillales</taxon>
        <taxon>Bacillaceae</taxon>
        <taxon>Oceanobacillus</taxon>
    </lineage>
</organism>
<gene>
    <name evidence="1" type="ORF">D8M05_16955</name>
</gene>